<comment type="caution">
    <text evidence="3">The sequence shown here is derived from an EMBL/GenBank/DDBJ whole genome shotgun (WGS) entry which is preliminary data.</text>
</comment>
<dbReference type="RefSeq" id="WP_379927920.1">
    <property type="nucleotide sequence ID" value="NZ_JBHUMM010000002.1"/>
</dbReference>
<accession>A0ABW5R636</accession>
<dbReference type="Pfam" id="PF07833">
    <property type="entry name" value="Cu_amine_oxidN1"/>
    <property type="match status" value="1"/>
</dbReference>
<dbReference type="SUPFAM" id="SSF55383">
    <property type="entry name" value="Copper amine oxidase, domain N"/>
    <property type="match status" value="1"/>
</dbReference>
<feature type="chain" id="PRO_5045458784" evidence="1">
    <location>
        <begin position="29"/>
        <end position="294"/>
    </location>
</feature>
<dbReference type="Gene3D" id="3.30.457.10">
    <property type="entry name" value="Copper amine oxidase-like, N-terminal domain"/>
    <property type="match status" value="1"/>
</dbReference>
<evidence type="ECO:0000259" key="2">
    <source>
        <dbReference type="Pfam" id="PF07833"/>
    </source>
</evidence>
<protein>
    <submittedName>
        <fullName evidence="3">Copper amine oxidase N-terminal domain-containing protein</fullName>
    </submittedName>
</protein>
<feature type="signal peptide" evidence="1">
    <location>
        <begin position="1"/>
        <end position="28"/>
    </location>
</feature>
<dbReference type="InterPro" id="IPR012854">
    <property type="entry name" value="Cu_amine_oxidase-like_N"/>
</dbReference>
<evidence type="ECO:0000256" key="1">
    <source>
        <dbReference type="SAM" id="SignalP"/>
    </source>
</evidence>
<evidence type="ECO:0000313" key="3">
    <source>
        <dbReference type="EMBL" id="MFD2670532.1"/>
    </source>
</evidence>
<name>A0ABW5R636_9BACL</name>
<evidence type="ECO:0000313" key="4">
    <source>
        <dbReference type="Proteomes" id="UP001597497"/>
    </source>
</evidence>
<reference evidence="4" key="1">
    <citation type="journal article" date="2019" name="Int. J. Syst. Evol. Microbiol.">
        <title>The Global Catalogue of Microorganisms (GCM) 10K type strain sequencing project: providing services to taxonomists for standard genome sequencing and annotation.</title>
        <authorList>
            <consortium name="The Broad Institute Genomics Platform"/>
            <consortium name="The Broad Institute Genome Sequencing Center for Infectious Disease"/>
            <person name="Wu L."/>
            <person name="Ma J."/>
        </authorList>
    </citation>
    <scope>NUCLEOTIDE SEQUENCE [LARGE SCALE GENOMIC DNA]</scope>
    <source>
        <strain evidence="4">KCTC 33676</strain>
    </source>
</reference>
<keyword evidence="4" id="KW-1185">Reference proteome</keyword>
<keyword evidence="1" id="KW-0732">Signal</keyword>
<dbReference type="InterPro" id="IPR036582">
    <property type="entry name" value="Mao_N_sf"/>
</dbReference>
<sequence length="294" mass="33508">MKKIVSLFLVLASVVVNGMYPVSTSAHAALSVLINGVPQSNQDYMIVDGRTLIKLRALTDPSWLVFAYDPKTRIVMFHTKDHSMYVYLREGEQTATVNDKQVPLDTAVVNKDGFTYVPLRFVGETLGAYVDYVTEDHRVIVRTPAAQAQYETLMHGDLTEARKMAIALPKKKSADVPELAHGEGYHSTAYFFPEGEALRFIVDDAGYSQRYYEVSDQGFAVLKWQMDLIAEREWGTNPAFKRYVYFDDHFMAQLLFYGLVDEHGEYQNVREIYYGEDRMILLPIEGELRVDAKS</sequence>
<dbReference type="Proteomes" id="UP001597497">
    <property type="component" value="Unassembled WGS sequence"/>
</dbReference>
<feature type="domain" description="Copper amine oxidase-like N-terminal" evidence="2">
    <location>
        <begin position="40"/>
        <end position="140"/>
    </location>
</feature>
<dbReference type="EMBL" id="JBHUMM010000002">
    <property type="protein sequence ID" value="MFD2670532.1"/>
    <property type="molecule type" value="Genomic_DNA"/>
</dbReference>
<proteinExistence type="predicted"/>
<gene>
    <name evidence="3" type="ORF">ACFSUC_02780</name>
</gene>
<organism evidence="3 4">
    <name type="scientific">Marinicrinis sediminis</name>
    <dbReference type="NCBI Taxonomy" id="1652465"/>
    <lineage>
        <taxon>Bacteria</taxon>
        <taxon>Bacillati</taxon>
        <taxon>Bacillota</taxon>
        <taxon>Bacilli</taxon>
        <taxon>Bacillales</taxon>
        <taxon>Paenibacillaceae</taxon>
    </lineage>
</organism>